<dbReference type="Pfam" id="PF12860">
    <property type="entry name" value="PAS_7"/>
    <property type="match status" value="1"/>
</dbReference>
<organism evidence="4 5">
    <name type="scientific">Faunimonas pinastri</name>
    <dbReference type="NCBI Taxonomy" id="1855383"/>
    <lineage>
        <taxon>Bacteria</taxon>
        <taxon>Pseudomonadati</taxon>
        <taxon>Pseudomonadota</taxon>
        <taxon>Alphaproteobacteria</taxon>
        <taxon>Hyphomicrobiales</taxon>
        <taxon>Afifellaceae</taxon>
        <taxon>Faunimonas</taxon>
    </lineage>
</organism>
<dbReference type="PANTHER" id="PTHR44757">
    <property type="entry name" value="DIGUANYLATE CYCLASE DGCP"/>
    <property type="match status" value="1"/>
</dbReference>
<feature type="transmembrane region" description="Helical" evidence="1">
    <location>
        <begin position="170"/>
        <end position="186"/>
    </location>
</feature>
<feature type="transmembrane region" description="Helical" evidence="1">
    <location>
        <begin position="30"/>
        <end position="49"/>
    </location>
</feature>
<accession>A0A1H9AKW9</accession>
<feature type="transmembrane region" description="Helical" evidence="1">
    <location>
        <begin position="144"/>
        <end position="164"/>
    </location>
</feature>
<feature type="transmembrane region" description="Helical" evidence="1">
    <location>
        <begin position="55"/>
        <end position="73"/>
    </location>
</feature>
<dbReference type="SMART" id="SM00267">
    <property type="entry name" value="GGDEF"/>
    <property type="match status" value="1"/>
</dbReference>
<sequence>MMLSQDWRRFTESLPNNVYASVVNSLFDNLNTLIAGMVSASIAAFITAWKTSSRPLLICAILLTVIGICRSIDMIGYRLRGDVSTKRAAKRWEVHYAIGAGAYSAALGFWWLISFLTTSDSFVQLLCAAITIGYACGTSGRNYGVPNVVTLQIVCTCVPLAFAMLARGDVYYIILACFILPFFFALKKIASSLNQTLLKAVISAEDVTLLAGRLDAALNNMPQGLCMVGGDSRIVVANGQFAQILGLDPQVPRVGARITEVLVECIRSGLFSASAAGRIVSDFKANMEQRTSGRMHAETQAGRTFAVTFQPTGNGGSVLLLEDITERRSAEAKIKHLASYDALTGLPNRTFFRSQMDRALSLMRRSTDQSALLFVDLDEFKQINDTMGHPTGDALLCAVADRLQRIVRETDVIGRFGGDEFVVLQSPVGAPEEAAALAKRVVETLSEPYEIEGHQLIVGASIGIAMTGQHEVDADHLLRNADMALYRAKAEGRGTWCFFEPEMDVTARARRTLESDLRKALADESFQIFFQPLVNIRTGRVSTCEALLRWTHPERGMVSPAEFVPVAEEMGIINELGVWVLRKACQECAAWPTDVRVAVNLSSMQFRRGNMTGTVREALWAAGLPAERLEVEITESVLLQDTEATRVTLTQLHDLGVRISLDDFGTGYSSLSYLHSFPLQKVKIDRSFLQGIQNGGRSLTLLRGVARMSDELGMSVAIEGVETQEQLDLVAAEPSITEVQGFLFSPAVSSSRIRELLQSDMTAATKVA</sequence>
<dbReference type="STRING" id="1855383.SAMN05216548_101458"/>
<dbReference type="GO" id="GO:0003824">
    <property type="term" value="F:catalytic activity"/>
    <property type="evidence" value="ECO:0007669"/>
    <property type="project" value="UniProtKB-ARBA"/>
</dbReference>
<dbReference type="Pfam" id="PF00990">
    <property type="entry name" value="GGDEF"/>
    <property type="match status" value="1"/>
</dbReference>
<gene>
    <name evidence="4" type="ORF">SAMN05216548_101458</name>
</gene>
<dbReference type="SUPFAM" id="SSF55785">
    <property type="entry name" value="PYP-like sensor domain (PAS domain)"/>
    <property type="match status" value="1"/>
</dbReference>
<evidence type="ECO:0000313" key="5">
    <source>
        <dbReference type="Proteomes" id="UP000199647"/>
    </source>
</evidence>
<dbReference type="FunFam" id="3.30.70.270:FF:000001">
    <property type="entry name" value="Diguanylate cyclase domain protein"/>
    <property type="match status" value="1"/>
</dbReference>
<protein>
    <submittedName>
        <fullName evidence="4">Diguanylate cyclase/phosphodiesterase</fullName>
    </submittedName>
</protein>
<dbReference type="Gene3D" id="3.30.70.270">
    <property type="match status" value="1"/>
</dbReference>
<keyword evidence="1" id="KW-1133">Transmembrane helix</keyword>
<dbReference type="SMART" id="SM00052">
    <property type="entry name" value="EAL"/>
    <property type="match status" value="1"/>
</dbReference>
<feature type="domain" description="EAL" evidence="2">
    <location>
        <begin position="510"/>
        <end position="761"/>
    </location>
</feature>
<dbReference type="Proteomes" id="UP000199647">
    <property type="component" value="Unassembled WGS sequence"/>
</dbReference>
<keyword evidence="1" id="KW-0472">Membrane</keyword>
<dbReference type="CDD" id="cd01949">
    <property type="entry name" value="GGDEF"/>
    <property type="match status" value="1"/>
</dbReference>
<dbReference type="PROSITE" id="PS50883">
    <property type="entry name" value="EAL"/>
    <property type="match status" value="1"/>
</dbReference>
<evidence type="ECO:0000259" key="2">
    <source>
        <dbReference type="PROSITE" id="PS50883"/>
    </source>
</evidence>
<proteinExistence type="predicted"/>
<dbReference type="SUPFAM" id="SSF55073">
    <property type="entry name" value="Nucleotide cyclase"/>
    <property type="match status" value="1"/>
</dbReference>
<name>A0A1H9AKW9_9HYPH</name>
<dbReference type="InterPro" id="IPR052155">
    <property type="entry name" value="Biofilm_reg_signaling"/>
</dbReference>
<dbReference type="InterPro" id="IPR001633">
    <property type="entry name" value="EAL_dom"/>
</dbReference>
<dbReference type="CDD" id="cd01948">
    <property type="entry name" value="EAL"/>
    <property type="match status" value="1"/>
</dbReference>
<dbReference type="InterPro" id="IPR029787">
    <property type="entry name" value="Nucleotide_cyclase"/>
</dbReference>
<evidence type="ECO:0000256" key="1">
    <source>
        <dbReference type="SAM" id="Phobius"/>
    </source>
</evidence>
<dbReference type="PROSITE" id="PS50887">
    <property type="entry name" value="GGDEF"/>
    <property type="match status" value="1"/>
</dbReference>
<dbReference type="InterPro" id="IPR035919">
    <property type="entry name" value="EAL_sf"/>
</dbReference>
<dbReference type="Pfam" id="PF00563">
    <property type="entry name" value="EAL"/>
    <property type="match status" value="1"/>
</dbReference>
<dbReference type="InterPro" id="IPR043128">
    <property type="entry name" value="Rev_trsase/Diguanyl_cyclase"/>
</dbReference>
<keyword evidence="1" id="KW-0812">Transmembrane</keyword>
<dbReference type="EMBL" id="FOFG01000001">
    <property type="protein sequence ID" value="SEP77404.1"/>
    <property type="molecule type" value="Genomic_DNA"/>
</dbReference>
<dbReference type="AlphaFoldDB" id="A0A1H9AKW9"/>
<dbReference type="NCBIfam" id="TIGR00254">
    <property type="entry name" value="GGDEF"/>
    <property type="match status" value="1"/>
</dbReference>
<dbReference type="InterPro" id="IPR000160">
    <property type="entry name" value="GGDEF_dom"/>
</dbReference>
<feature type="transmembrane region" description="Helical" evidence="1">
    <location>
        <begin position="94"/>
        <end position="115"/>
    </location>
</feature>
<evidence type="ECO:0000313" key="4">
    <source>
        <dbReference type="EMBL" id="SEP77404.1"/>
    </source>
</evidence>
<feature type="domain" description="GGDEF" evidence="3">
    <location>
        <begin position="368"/>
        <end position="501"/>
    </location>
</feature>
<reference evidence="4 5" key="1">
    <citation type="submission" date="2016-10" db="EMBL/GenBank/DDBJ databases">
        <authorList>
            <person name="de Groot N.N."/>
        </authorList>
    </citation>
    <scope>NUCLEOTIDE SEQUENCE [LARGE SCALE GENOMIC DNA]</scope>
    <source>
        <strain evidence="4 5">A52C2</strain>
    </source>
</reference>
<dbReference type="Gene3D" id="3.20.20.450">
    <property type="entry name" value="EAL domain"/>
    <property type="match status" value="1"/>
</dbReference>
<evidence type="ECO:0000259" key="3">
    <source>
        <dbReference type="PROSITE" id="PS50887"/>
    </source>
</evidence>
<dbReference type="PANTHER" id="PTHR44757:SF2">
    <property type="entry name" value="BIOFILM ARCHITECTURE MAINTENANCE PROTEIN MBAA"/>
    <property type="match status" value="1"/>
</dbReference>
<dbReference type="Gene3D" id="3.30.450.20">
    <property type="entry name" value="PAS domain"/>
    <property type="match status" value="1"/>
</dbReference>
<keyword evidence="5" id="KW-1185">Reference proteome</keyword>
<dbReference type="SUPFAM" id="SSF141868">
    <property type="entry name" value="EAL domain-like"/>
    <property type="match status" value="1"/>
</dbReference>
<dbReference type="OrthoDB" id="9814202at2"/>
<dbReference type="InterPro" id="IPR035965">
    <property type="entry name" value="PAS-like_dom_sf"/>
</dbReference>